<dbReference type="SMR" id="B4R5Z0"/>
<sequence>MLLLRRCHKLKLSALDGFIEKLRRSFEEEERSNLVVPTFKKAMLYPDEIAVKDINGEYTYFQLYMSAKRLAIQISNICGKRETYFR</sequence>
<dbReference type="PhylomeDB" id="B4R5Z0"/>
<dbReference type="EMBL" id="CM000366">
    <property type="protein sequence ID" value="EDX17326.1"/>
    <property type="molecule type" value="Genomic_DNA"/>
</dbReference>
<dbReference type="AlphaFoldDB" id="B4R5Z0"/>
<dbReference type="Proteomes" id="UP000000304">
    <property type="component" value="Chromosome X"/>
</dbReference>
<organism evidence="1 2">
    <name type="scientific">Drosophila simulans</name>
    <name type="common">Fruit fly</name>
    <dbReference type="NCBI Taxonomy" id="7240"/>
    <lineage>
        <taxon>Eukaryota</taxon>
        <taxon>Metazoa</taxon>
        <taxon>Ecdysozoa</taxon>
        <taxon>Arthropoda</taxon>
        <taxon>Hexapoda</taxon>
        <taxon>Insecta</taxon>
        <taxon>Pterygota</taxon>
        <taxon>Neoptera</taxon>
        <taxon>Endopterygota</taxon>
        <taxon>Diptera</taxon>
        <taxon>Brachycera</taxon>
        <taxon>Muscomorpha</taxon>
        <taxon>Ephydroidea</taxon>
        <taxon>Drosophilidae</taxon>
        <taxon>Drosophila</taxon>
        <taxon>Sophophora</taxon>
    </lineage>
</organism>
<dbReference type="STRING" id="7240.B4R5Z0"/>
<protein>
    <submittedName>
        <fullName evidence="1">GD16841</fullName>
    </submittedName>
</protein>
<dbReference type="HOGENOM" id="CLU_2500345_0_0_1"/>
<accession>B4R5Z0</accession>
<evidence type="ECO:0000313" key="1">
    <source>
        <dbReference type="EMBL" id="EDX17326.1"/>
    </source>
</evidence>
<dbReference type="OrthoDB" id="2962993at2759"/>
<proteinExistence type="predicted"/>
<name>B4R5Z0_DROSI</name>
<keyword evidence="2" id="KW-1185">Reference proteome</keyword>
<gene>
    <name evidence="1" type="primary">Dsim\GD16841</name>
    <name evidence="1" type="ORF">Dsim_GD16841</name>
</gene>
<reference evidence="1 2" key="1">
    <citation type="journal article" date="2007" name="Nature">
        <title>Evolution of genes and genomes on the Drosophila phylogeny.</title>
        <authorList>
            <consortium name="Drosophila 12 Genomes Consortium"/>
            <person name="Clark A.G."/>
            <person name="Eisen M.B."/>
            <person name="Smith D.R."/>
            <person name="Bergman C.M."/>
            <person name="Oliver B."/>
            <person name="Markow T.A."/>
            <person name="Kaufman T.C."/>
            <person name="Kellis M."/>
            <person name="Gelbart W."/>
            <person name="Iyer V.N."/>
            <person name="Pollard D.A."/>
            <person name="Sackton T.B."/>
            <person name="Larracuente A.M."/>
            <person name="Singh N.D."/>
            <person name="Abad J.P."/>
            <person name="Abt D.N."/>
            <person name="Adryan B."/>
            <person name="Aguade M."/>
            <person name="Akashi H."/>
            <person name="Anderson W.W."/>
            <person name="Aquadro C.F."/>
            <person name="Ardell D.H."/>
            <person name="Arguello R."/>
            <person name="Artieri C.G."/>
            <person name="Barbash D.A."/>
            <person name="Barker D."/>
            <person name="Barsanti P."/>
            <person name="Batterham P."/>
            <person name="Batzoglou S."/>
            <person name="Begun D."/>
            <person name="Bhutkar A."/>
            <person name="Blanco E."/>
            <person name="Bosak S.A."/>
            <person name="Bradley R.K."/>
            <person name="Brand A.D."/>
            <person name="Brent M.R."/>
            <person name="Brooks A.N."/>
            <person name="Brown R.H."/>
            <person name="Butlin R.K."/>
            <person name="Caggese C."/>
            <person name="Calvi B.R."/>
            <person name="Bernardo de Carvalho A."/>
            <person name="Caspi A."/>
            <person name="Castrezana S."/>
            <person name="Celniker S.E."/>
            <person name="Chang J.L."/>
            <person name="Chapple C."/>
            <person name="Chatterji S."/>
            <person name="Chinwalla A."/>
            <person name="Civetta A."/>
            <person name="Clifton S.W."/>
            <person name="Comeron J.M."/>
            <person name="Costello J.C."/>
            <person name="Coyne J.A."/>
            <person name="Daub J."/>
            <person name="David R.G."/>
            <person name="Delcher A.L."/>
            <person name="Delehaunty K."/>
            <person name="Do C.B."/>
            <person name="Ebling H."/>
            <person name="Edwards K."/>
            <person name="Eickbush T."/>
            <person name="Evans J.D."/>
            <person name="Filipski A."/>
            <person name="Findeiss S."/>
            <person name="Freyhult E."/>
            <person name="Fulton L."/>
            <person name="Fulton R."/>
            <person name="Garcia A.C."/>
            <person name="Gardiner A."/>
            <person name="Garfield D.A."/>
            <person name="Garvin B.E."/>
            <person name="Gibson G."/>
            <person name="Gilbert D."/>
            <person name="Gnerre S."/>
            <person name="Godfrey J."/>
            <person name="Good R."/>
            <person name="Gotea V."/>
            <person name="Gravely B."/>
            <person name="Greenberg A.J."/>
            <person name="Griffiths-Jones S."/>
            <person name="Gross S."/>
            <person name="Guigo R."/>
            <person name="Gustafson E.A."/>
            <person name="Haerty W."/>
            <person name="Hahn M.W."/>
            <person name="Halligan D.L."/>
            <person name="Halpern A.L."/>
            <person name="Halter G.M."/>
            <person name="Han M.V."/>
            <person name="Heger A."/>
            <person name="Hillier L."/>
            <person name="Hinrichs A.S."/>
            <person name="Holmes I."/>
            <person name="Hoskins R.A."/>
            <person name="Hubisz M.J."/>
            <person name="Hultmark D."/>
            <person name="Huntley M.A."/>
            <person name="Jaffe D.B."/>
            <person name="Jagadeeshan S."/>
            <person name="Jeck W.R."/>
            <person name="Johnson J."/>
            <person name="Jones C.D."/>
            <person name="Jordan W.C."/>
            <person name="Karpen G.H."/>
            <person name="Kataoka E."/>
            <person name="Keightley P.D."/>
            <person name="Kheradpour P."/>
            <person name="Kirkness E.F."/>
            <person name="Koerich L.B."/>
            <person name="Kristiansen K."/>
            <person name="Kudrna D."/>
            <person name="Kulathinal R.J."/>
            <person name="Kumar S."/>
            <person name="Kwok R."/>
            <person name="Lander E."/>
            <person name="Langley C.H."/>
            <person name="Lapoint R."/>
            <person name="Lazzaro B.P."/>
            <person name="Lee S.J."/>
            <person name="Levesque L."/>
            <person name="Li R."/>
            <person name="Lin C.F."/>
            <person name="Lin M.F."/>
            <person name="Lindblad-Toh K."/>
            <person name="Llopart A."/>
            <person name="Long M."/>
            <person name="Low L."/>
            <person name="Lozovsky E."/>
            <person name="Lu J."/>
            <person name="Luo M."/>
            <person name="Machado C.A."/>
            <person name="Makalowski W."/>
            <person name="Marzo M."/>
            <person name="Matsuda M."/>
            <person name="Matzkin L."/>
            <person name="McAllister B."/>
            <person name="McBride C.S."/>
            <person name="McKernan B."/>
            <person name="McKernan K."/>
            <person name="Mendez-Lago M."/>
            <person name="Minx P."/>
            <person name="Mollenhauer M.U."/>
            <person name="Montooth K."/>
            <person name="Mount S.M."/>
            <person name="Mu X."/>
            <person name="Myers E."/>
            <person name="Negre B."/>
            <person name="Newfeld S."/>
            <person name="Nielsen R."/>
            <person name="Noor M.A."/>
            <person name="O'Grady P."/>
            <person name="Pachter L."/>
            <person name="Papaceit M."/>
            <person name="Parisi M.J."/>
            <person name="Parisi M."/>
            <person name="Parts L."/>
            <person name="Pedersen J.S."/>
            <person name="Pesole G."/>
            <person name="Phillippy A.M."/>
            <person name="Ponting C.P."/>
            <person name="Pop M."/>
            <person name="Porcelli D."/>
            <person name="Powell J.R."/>
            <person name="Prohaska S."/>
            <person name="Pruitt K."/>
            <person name="Puig M."/>
            <person name="Quesneville H."/>
            <person name="Ram K.R."/>
            <person name="Rand D."/>
            <person name="Rasmussen M.D."/>
            <person name="Reed L.K."/>
            <person name="Reenan R."/>
            <person name="Reily A."/>
            <person name="Remington K.A."/>
            <person name="Rieger T.T."/>
            <person name="Ritchie M.G."/>
            <person name="Robin C."/>
            <person name="Rogers Y.H."/>
            <person name="Rohde C."/>
            <person name="Rozas J."/>
            <person name="Rubenfield M.J."/>
            <person name="Ruiz A."/>
            <person name="Russo S."/>
            <person name="Salzberg S.L."/>
            <person name="Sanchez-Gracia A."/>
            <person name="Saranga D.J."/>
            <person name="Sato H."/>
            <person name="Schaeffer S.W."/>
            <person name="Schatz M.C."/>
            <person name="Schlenke T."/>
            <person name="Schwartz R."/>
            <person name="Segarra C."/>
            <person name="Singh R.S."/>
            <person name="Sirot L."/>
            <person name="Sirota M."/>
            <person name="Sisneros N.B."/>
            <person name="Smith C.D."/>
            <person name="Smith T.F."/>
            <person name="Spieth J."/>
            <person name="Stage D.E."/>
            <person name="Stark A."/>
            <person name="Stephan W."/>
            <person name="Strausberg R.L."/>
            <person name="Strempel S."/>
            <person name="Sturgill D."/>
            <person name="Sutton G."/>
            <person name="Sutton G.G."/>
            <person name="Tao W."/>
            <person name="Teichmann S."/>
            <person name="Tobari Y.N."/>
            <person name="Tomimura Y."/>
            <person name="Tsolas J.M."/>
            <person name="Valente V.L."/>
            <person name="Venter E."/>
            <person name="Venter J.C."/>
            <person name="Vicario S."/>
            <person name="Vieira F.G."/>
            <person name="Vilella A.J."/>
            <person name="Villasante A."/>
            <person name="Walenz B."/>
            <person name="Wang J."/>
            <person name="Wasserman M."/>
            <person name="Watts T."/>
            <person name="Wilson D."/>
            <person name="Wilson R.K."/>
            <person name="Wing R.A."/>
            <person name="Wolfner M.F."/>
            <person name="Wong A."/>
            <person name="Wong G.K."/>
            <person name="Wu C.I."/>
            <person name="Wu G."/>
            <person name="Yamamoto D."/>
            <person name="Yang H.P."/>
            <person name="Yang S.P."/>
            <person name="Yorke J.A."/>
            <person name="Yoshida K."/>
            <person name="Zdobnov E."/>
            <person name="Zhang P."/>
            <person name="Zhang Y."/>
            <person name="Zimin A.V."/>
            <person name="Baldwin J."/>
            <person name="Abdouelleil A."/>
            <person name="Abdulkadir J."/>
            <person name="Abebe A."/>
            <person name="Abera B."/>
            <person name="Abreu J."/>
            <person name="Acer S.C."/>
            <person name="Aftuck L."/>
            <person name="Alexander A."/>
            <person name="An P."/>
            <person name="Anderson E."/>
            <person name="Anderson S."/>
            <person name="Arachi H."/>
            <person name="Azer M."/>
            <person name="Bachantsang P."/>
            <person name="Barry A."/>
            <person name="Bayul T."/>
            <person name="Berlin A."/>
            <person name="Bessette D."/>
            <person name="Bloom T."/>
            <person name="Blye J."/>
            <person name="Boguslavskiy L."/>
            <person name="Bonnet C."/>
            <person name="Boukhgalter B."/>
            <person name="Bourzgui I."/>
            <person name="Brown A."/>
            <person name="Cahill P."/>
            <person name="Channer S."/>
            <person name="Cheshatsang Y."/>
            <person name="Chuda L."/>
            <person name="Citroen M."/>
            <person name="Collymore A."/>
            <person name="Cooke P."/>
            <person name="Costello M."/>
            <person name="D'Aco K."/>
            <person name="Daza R."/>
            <person name="De Haan G."/>
            <person name="DeGray S."/>
            <person name="DeMaso C."/>
            <person name="Dhargay N."/>
            <person name="Dooley K."/>
            <person name="Dooley E."/>
            <person name="Doricent M."/>
            <person name="Dorje P."/>
            <person name="Dorjee K."/>
            <person name="Dupes A."/>
            <person name="Elong R."/>
            <person name="Falk J."/>
            <person name="Farina A."/>
            <person name="Faro S."/>
            <person name="Ferguson D."/>
            <person name="Fisher S."/>
            <person name="Foley C.D."/>
            <person name="Franke A."/>
            <person name="Friedrich D."/>
            <person name="Gadbois L."/>
            <person name="Gearin G."/>
            <person name="Gearin C.R."/>
            <person name="Giannoukos G."/>
            <person name="Goode T."/>
            <person name="Graham J."/>
            <person name="Grandbois E."/>
            <person name="Grewal S."/>
            <person name="Gyaltsen K."/>
            <person name="Hafez N."/>
            <person name="Hagos B."/>
            <person name="Hall J."/>
            <person name="Henson C."/>
            <person name="Hollinger A."/>
            <person name="Honan T."/>
            <person name="Huard M.D."/>
            <person name="Hughes L."/>
            <person name="Hurhula B."/>
            <person name="Husby M.E."/>
            <person name="Kamat A."/>
            <person name="Kanga B."/>
            <person name="Kashin S."/>
            <person name="Khazanovich D."/>
            <person name="Kisner P."/>
            <person name="Lance K."/>
            <person name="Lara M."/>
            <person name="Lee W."/>
            <person name="Lennon N."/>
            <person name="Letendre F."/>
            <person name="LeVine R."/>
            <person name="Lipovsky A."/>
            <person name="Liu X."/>
            <person name="Liu J."/>
            <person name="Liu S."/>
            <person name="Lokyitsang T."/>
            <person name="Lokyitsang Y."/>
            <person name="Lubonja R."/>
            <person name="Lui A."/>
            <person name="MacDonald P."/>
            <person name="Magnisalis V."/>
            <person name="Maru K."/>
            <person name="Matthews C."/>
            <person name="McCusker W."/>
            <person name="McDonough S."/>
            <person name="Mehta T."/>
            <person name="Meldrim J."/>
            <person name="Meneus L."/>
            <person name="Mihai O."/>
            <person name="Mihalev A."/>
            <person name="Mihova T."/>
            <person name="Mittelman R."/>
            <person name="Mlenga V."/>
            <person name="Montmayeur A."/>
            <person name="Mulrain L."/>
            <person name="Navidi A."/>
            <person name="Naylor J."/>
            <person name="Negash T."/>
            <person name="Nguyen T."/>
            <person name="Nguyen N."/>
            <person name="Nicol R."/>
            <person name="Norbu C."/>
            <person name="Norbu N."/>
            <person name="Novod N."/>
            <person name="O'Neill B."/>
            <person name="Osman S."/>
            <person name="Markiewicz E."/>
            <person name="Oyono O.L."/>
            <person name="Patti C."/>
            <person name="Phunkhang P."/>
            <person name="Pierre F."/>
            <person name="Priest M."/>
            <person name="Raghuraman S."/>
            <person name="Rege F."/>
            <person name="Reyes R."/>
            <person name="Rise C."/>
            <person name="Rogov P."/>
            <person name="Ross K."/>
            <person name="Ryan E."/>
            <person name="Settipalli S."/>
            <person name="Shea T."/>
            <person name="Sherpa N."/>
            <person name="Shi L."/>
            <person name="Shih D."/>
            <person name="Sparrow T."/>
            <person name="Spaulding J."/>
            <person name="Stalker J."/>
            <person name="Stange-Thomann N."/>
            <person name="Stavropoulos S."/>
            <person name="Stone C."/>
            <person name="Strader C."/>
            <person name="Tesfaye S."/>
            <person name="Thomson T."/>
            <person name="Thoulutsang Y."/>
            <person name="Thoulutsang D."/>
            <person name="Topham K."/>
            <person name="Topping I."/>
            <person name="Tsamla T."/>
            <person name="Vassiliev H."/>
            <person name="Vo A."/>
            <person name="Wangchuk T."/>
            <person name="Wangdi T."/>
            <person name="Weiand M."/>
            <person name="Wilkinson J."/>
            <person name="Wilson A."/>
            <person name="Yadav S."/>
            <person name="Young G."/>
            <person name="Yu Q."/>
            <person name="Zembek L."/>
            <person name="Zhong D."/>
            <person name="Zimmer A."/>
            <person name="Zwirko Z."/>
            <person name="Jaffe D.B."/>
            <person name="Alvarez P."/>
            <person name="Brockman W."/>
            <person name="Butler J."/>
            <person name="Chin C."/>
            <person name="Gnerre S."/>
            <person name="Grabherr M."/>
            <person name="Kleber M."/>
            <person name="Mauceli E."/>
            <person name="MacCallum I."/>
        </authorList>
    </citation>
    <scope>NUCLEOTIDE SEQUENCE [LARGE SCALE GENOMIC DNA]</scope>
    <source>
        <strain evidence="2">white501</strain>
    </source>
</reference>
<evidence type="ECO:0000313" key="2">
    <source>
        <dbReference type="Proteomes" id="UP000000304"/>
    </source>
</evidence>